<evidence type="ECO:0000259" key="1">
    <source>
        <dbReference type="Pfam" id="PF12146"/>
    </source>
</evidence>
<dbReference type="EMBL" id="JACIEZ010000001">
    <property type="protein sequence ID" value="MBB4063092.1"/>
    <property type="molecule type" value="Genomic_DNA"/>
</dbReference>
<dbReference type="InterPro" id="IPR029058">
    <property type="entry name" value="AB_hydrolase_fold"/>
</dbReference>
<sequence>MDAILHPTPDNPVPDNHFSGYFTGHKGARLRYAVFRSSQPVAKGTVVLLQGRNECIEKYYETIRDLNEQGLWVATFDLRGQGGSDRLLPNRRRGHVRRFGDYEKDLSIFLTEIVLPDTRLPFFLIGHSTGALIALSAAPYLASRIDRMALCAPFVGLSGQGLPIGAIRVLSRTLSLFGLSRLALTREARNTPFEKNVVTSDAVRYARNQKILDAFPDLGIGPPSCRWLSEAFGTMDRVSRPEHLTRITIPTLILAPTMDKLVPYAAQEALARKFRACQLIPIAGSGHEVFQERDIFRAQALGAIAAFMPGSDADENGIGAAL</sequence>
<reference evidence="2 3" key="1">
    <citation type="submission" date="2020-08" db="EMBL/GenBank/DDBJ databases">
        <title>Genomic Encyclopedia of Type Strains, Phase IV (KMG-IV): sequencing the most valuable type-strain genomes for metagenomic binning, comparative biology and taxonomic classification.</title>
        <authorList>
            <person name="Goeker M."/>
        </authorList>
    </citation>
    <scope>NUCLEOTIDE SEQUENCE [LARGE SCALE GENOMIC DNA]</scope>
    <source>
        <strain evidence="2 3">DSM 29853</strain>
    </source>
</reference>
<dbReference type="GO" id="GO:0004622">
    <property type="term" value="F:phosphatidylcholine lysophospholipase activity"/>
    <property type="evidence" value="ECO:0007669"/>
    <property type="project" value="UniProtKB-EC"/>
</dbReference>
<feature type="domain" description="Serine aminopeptidase S33" evidence="1">
    <location>
        <begin position="42"/>
        <end position="294"/>
    </location>
</feature>
<protein>
    <submittedName>
        <fullName evidence="2">Lysophospholipase</fullName>
        <ecNumber evidence="2">3.1.1.5</ecNumber>
    </submittedName>
</protein>
<keyword evidence="2" id="KW-0378">Hydrolase</keyword>
<evidence type="ECO:0000313" key="2">
    <source>
        <dbReference type="EMBL" id="MBB4063092.1"/>
    </source>
</evidence>
<name>A0A7W6J2V2_9HYPH</name>
<dbReference type="Gene3D" id="3.40.50.1820">
    <property type="entry name" value="alpha/beta hydrolase"/>
    <property type="match status" value="1"/>
</dbReference>
<dbReference type="InterPro" id="IPR051044">
    <property type="entry name" value="MAG_DAG_Lipase"/>
</dbReference>
<comment type="caution">
    <text evidence="2">The sequence shown here is derived from an EMBL/GenBank/DDBJ whole genome shotgun (WGS) entry which is preliminary data.</text>
</comment>
<gene>
    <name evidence="2" type="ORF">GGR23_000253</name>
</gene>
<dbReference type="AlphaFoldDB" id="A0A7W6J2V2"/>
<dbReference type="SUPFAM" id="SSF53474">
    <property type="entry name" value="alpha/beta-Hydrolases"/>
    <property type="match status" value="1"/>
</dbReference>
<proteinExistence type="predicted"/>
<evidence type="ECO:0000313" key="3">
    <source>
        <dbReference type="Proteomes" id="UP000528286"/>
    </source>
</evidence>
<dbReference type="Proteomes" id="UP000528286">
    <property type="component" value="Unassembled WGS sequence"/>
</dbReference>
<dbReference type="Pfam" id="PF12146">
    <property type="entry name" value="Hydrolase_4"/>
    <property type="match status" value="1"/>
</dbReference>
<dbReference type="EC" id="3.1.1.5" evidence="2"/>
<dbReference type="InterPro" id="IPR022742">
    <property type="entry name" value="Hydrolase_4"/>
</dbReference>
<accession>A0A7W6J2V2</accession>
<organism evidence="2 3">
    <name type="scientific">Gellertiella hungarica</name>
    <dbReference type="NCBI Taxonomy" id="1572859"/>
    <lineage>
        <taxon>Bacteria</taxon>
        <taxon>Pseudomonadati</taxon>
        <taxon>Pseudomonadota</taxon>
        <taxon>Alphaproteobacteria</taxon>
        <taxon>Hyphomicrobiales</taxon>
        <taxon>Rhizobiaceae</taxon>
        <taxon>Gellertiella</taxon>
    </lineage>
</organism>
<dbReference type="RefSeq" id="WP_183364290.1">
    <property type="nucleotide sequence ID" value="NZ_JACIEZ010000001.1"/>
</dbReference>
<keyword evidence="3" id="KW-1185">Reference proteome</keyword>
<dbReference type="PANTHER" id="PTHR11614">
    <property type="entry name" value="PHOSPHOLIPASE-RELATED"/>
    <property type="match status" value="1"/>
</dbReference>